<keyword evidence="3 6" id="KW-0812">Transmembrane</keyword>
<evidence type="ECO:0000313" key="7">
    <source>
        <dbReference type="EMBL" id="EKF86368.1"/>
    </source>
</evidence>
<dbReference type="RefSeq" id="WP_004029747.1">
    <property type="nucleotide sequence ID" value="NZ_AMPO01000002.1"/>
</dbReference>
<feature type="transmembrane region" description="Helical" evidence="6">
    <location>
        <begin position="303"/>
        <end position="326"/>
    </location>
</feature>
<evidence type="ECO:0000256" key="5">
    <source>
        <dbReference type="ARBA" id="ARBA00023136"/>
    </source>
</evidence>
<dbReference type="PATRIC" id="fig|1204725.3.peg.554"/>
<feature type="transmembrane region" description="Helical" evidence="6">
    <location>
        <begin position="54"/>
        <end position="72"/>
    </location>
</feature>
<feature type="transmembrane region" description="Helical" evidence="6">
    <location>
        <begin position="127"/>
        <end position="148"/>
    </location>
</feature>
<dbReference type="PANTHER" id="PTHR30250:SF11">
    <property type="entry name" value="O-ANTIGEN TRANSPORTER-RELATED"/>
    <property type="match status" value="1"/>
</dbReference>
<dbReference type="OrthoDB" id="19148at2157"/>
<dbReference type="CDD" id="cd13128">
    <property type="entry name" value="MATE_Wzx_like"/>
    <property type="match status" value="1"/>
</dbReference>
<evidence type="ECO:0000256" key="3">
    <source>
        <dbReference type="ARBA" id="ARBA00022692"/>
    </source>
</evidence>
<feature type="transmembrane region" description="Helical" evidence="6">
    <location>
        <begin position="399"/>
        <end position="417"/>
    </location>
</feature>
<dbReference type="InterPro" id="IPR050833">
    <property type="entry name" value="Poly_Biosynth_Transport"/>
</dbReference>
<dbReference type="Proteomes" id="UP000007360">
    <property type="component" value="Unassembled WGS sequence"/>
</dbReference>
<reference evidence="7 8" key="1">
    <citation type="journal article" date="2012" name="J. Bacteriol.">
        <title>Draft genome sequence of Methanobacterium formicicum DSM 3637, an archaebacterium isolated from the methane producer amoeba Pelomyxa palustris.</title>
        <authorList>
            <person name="Gutierrez G."/>
        </authorList>
    </citation>
    <scope>NUCLEOTIDE SEQUENCE [LARGE SCALE GENOMIC DNA]</scope>
    <source>
        <strain evidence="8">DSM 3637 / PP1</strain>
    </source>
</reference>
<keyword evidence="5 6" id="KW-0472">Membrane</keyword>
<feature type="transmembrane region" description="Helical" evidence="6">
    <location>
        <begin position="155"/>
        <end position="176"/>
    </location>
</feature>
<keyword evidence="4 6" id="KW-1133">Transmembrane helix</keyword>
<dbReference type="Pfam" id="PF01943">
    <property type="entry name" value="Polysacc_synt"/>
    <property type="match status" value="1"/>
</dbReference>
<comment type="caution">
    <text evidence="7">The sequence shown here is derived from an EMBL/GenBank/DDBJ whole genome shotgun (WGS) entry which is preliminary data.</text>
</comment>
<sequence length="423" mass="47816">MIKYLKKILNNENYKRIIENIVSLFSLQGLTYILPLITFPYLTRVLGPDKYGQIAFAAAFITYFQTFTDYGFNLSATREVSLNRDNDDKISEIFSSIFIVKIILMTISLIIMTIIVFSFDIFRSNWILYYFTFGILIGRDLLLTNWLFQGMEKMRYITILNIGTSIIYTLSIFVFVKESSDYLYVPLINSFGSLIIGLVSLRLINKEFNVKFIRPTLDDIIHQFKEGFHLYISTLGSSLYLTSTRFILGLFVSDAVLGYYTVAETLTSAFKGLISPISQAIYPYISRLQSENPIKAKKDLKKILIVMGTLTFILSIVVALCAPILIKLLAGENYAQSIPILQILIFTVFAVGINNVLGIQGLVAFGYKEKFSKIIVFAGIFNVIILVGLIILLGSIGAAIAVVTTEFLICIIEYIILRRVKIL</sequence>
<evidence type="ECO:0000256" key="4">
    <source>
        <dbReference type="ARBA" id="ARBA00022989"/>
    </source>
</evidence>
<feature type="transmembrane region" description="Helical" evidence="6">
    <location>
        <begin position="338"/>
        <end position="367"/>
    </location>
</feature>
<protein>
    <submittedName>
        <fullName evidence="7">O-antigen transporter</fullName>
    </submittedName>
</protein>
<accession>K2R1I5</accession>
<name>K2R1I5_METFP</name>
<evidence type="ECO:0000256" key="6">
    <source>
        <dbReference type="SAM" id="Phobius"/>
    </source>
</evidence>
<feature type="transmembrane region" description="Helical" evidence="6">
    <location>
        <begin position="93"/>
        <end position="121"/>
    </location>
</feature>
<gene>
    <name evidence="7" type="ORF">A994_02758</name>
</gene>
<feature type="transmembrane region" description="Helical" evidence="6">
    <location>
        <begin position="182"/>
        <end position="204"/>
    </location>
</feature>
<organism evidence="7 8">
    <name type="scientific">Methanobacterium formicicum (strain DSM 3637 / PP1)</name>
    <dbReference type="NCBI Taxonomy" id="1204725"/>
    <lineage>
        <taxon>Archaea</taxon>
        <taxon>Methanobacteriati</taxon>
        <taxon>Methanobacteriota</taxon>
        <taxon>Methanomada group</taxon>
        <taxon>Methanobacteria</taxon>
        <taxon>Methanobacteriales</taxon>
        <taxon>Methanobacteriaceae</taxon>
        <taxon>Methanobacterium</taxon>
    </lineage>
</organism>
<feature type="transmembrane region" description="Helical" evidence="6">
    <location>
        <begin position="374"/>
        <end position="393"/>
    </location>
</feature>
<evidence type="ECO:0000256" key="2">
    <source>
        <dbReference type="ARBA" id="ARBA00022475"/>
    </source>
</evidence>
<evidence type="ECO:0000256" key="1">
    <source>
        <dbReference type="ARBA" id="ARBA00004651"/>
    </source>
</evidence>
<dbReference type="AlphaFoldDB" id="K2R1I5"/>
<evidence type="ECO:0000313" key="8">
    <source>
        <dbReference type="Proteomes" id="UP000007360"/>
    </source>
</evidence>
<dbReference type="InterPro" id="IPR002797">
    <property type="entry name" value="Polysacc_synth"/>
</dbReference>
<keyword evidence="2" id="KW-1003">Cell membrane</keyword>
<dbReference type="PANTHER" id="PTHR30250">
    <property type="entry name" value="PST FAMILY PREDICTED COLANIC ACID TRANSPORTER"/>
    <property type="match status" value="1"/>
</dbReference>
<feature type="transmembrane region" description="Helical" evidence="6">
    <location>
        <begin position="21"/>
        <end position="42"/>
    </location>
</feature>
<comment type="subcellular location">
    <subcellularLocation>
        <location evidence="1">Cell membrane</location>
        <topology evidence="1">Multi-pass membrane protein</topology>
    </subcellularLocation>
</comment>
<dbReference type="EMBL" id="AMPO01000002">
    <property type="protein sequence ID" value="EKF86368.1"/>
    <property type="molecule type" value="Genomic_DNA"/>
</dbReference>
<keyword evidence="8" id="KW-1185">Reference proteome</keyword>
<proteinExistence type="predicted"/>
<dbReference type="GO" id="GO:0005886">
    <property type="term" value="C:plasma membrane"/>
    <property type="evidence" value="ECO:0007669"/>
    <property type="project" value="UniProtKB-SubCell"/>
</dbReference>